<evidence type="ECO:0000313" key="1">
    <source>
        <dbReference type="EMBL" id="KAF2823294.1"/>
    </source>
</evidence>
<sequence>MSIGTIPARTRRRRGRTPILVFQLFVGRRKQAGRLLDIPPATHQLGAASVQNTGNRPLECSAFDSVPTYLWRRHLAAIARRSLVSPERPIGHGVLSCWNPALTTTSSPARPPTPSPQPRLPPAQLCASACQSHETVVRLPRYQCDSKHRLCNTVRRSFHL</sequence>
<dbReference type="AlphaFoldDB" id="A0A6A6ZS65"/>
<reference evidence="1" key="1">
    <citation type="journal article" date="2020" name="Stud. Mycol.">
        <title>101 Dothideomycetes genomes: a test case for predicting lifestyles and emergence of pathogens.</title>
        <authorList>
            <person name="Haridas S."/>
            <person name="Albert R."/>
            <person name="Binder M."/>
            <person name="Bloem J."/>
            <person name="Labutti K."/>
            <person name="Salamov A."/>
            <person name="Andreopoulos B."/>
            <person name="Baker S."/>
            <person name="Barry K."/>
            <person name="Bills G."/>
            <person name="Bluhm B."/>
            <person name="Cannon C."/>
            <person name="Castanera R."/>
            <person name="Culley D."/>
            <person name="Daum C."/>
            <person name="Ezra D."/>
            <person name="Gonzalez J."/>
            <person name="Henrissat B."/>
            <person name="Kuo A."/>
            <person name="Liang C."/>
            <person name="Lipzen A."/>
            <person name="Lutzoni F."/>
            <person name="Magnuson J."/>
            <person name="Mondo S."/>
            <person name="Nolan M."/>
            <person name="Ohm R."/>
            <person name="Pangilinan J."/>
            <person name="Park H.-J."/>
            <person name="Ramirez L."/>
            <person name="Alfaro M."/>
            <person name="Sun H."/>
            <person name="Tritt A."/>
            <person name="Yoshinaga Y."/>
            <person name="Zwiers L.-H."/>
            <person name="Turgeon B."/>
            <person name="Goodwin S."/>
            <person name="Spatafora J."/>
            <person name="Crous P."/>
            <person name="Grigoriev I."/>
        </authorList>
    </citation>
    <scope>NUCLEOTIDE SEQUENCE</scope>
    <source>
        <strain evidence="1">CBS 113818</strain>
    </source>
</reference>
<dbReference type="EMBL" id="MU006232">
    <property type="protein sequence ID" value="KAF2823294.1"/>
    <property type="molecule type" value="Genomic_DNA"/>
</dbReference>
<protein>
    <submittedName>
        <fullName evidence="1">Uncharacterized protein</fullName>
    </submittedName>
</protein>
<proteinExistence type="predicted"/>
<dbReference type="Proteomes" id="UP000799424">
    <property type="component" value="Unassembled WGS sequence"/>
</dbReference>
<keyword evidence="2" id="KW-1185">Reference proteome</keyword>
<organism evidence="1 2">
    <name type="scientific">Ophiobolus disseminans</name>
    <dbReference type="NCBI Taxonomy" id="1469910"/>
    <lineage>
        <taxon>Eukaryota</taxon>
        <taxon>Fungi</taxon>
        <taxon>Dikarya</taxon>
        <taxon>Ascomycota</taxon>
        <taxon>Pezizomycotina</taxon>
        <taxon>Dothideomycetes</taxon>
        <taxon>Pleosporomycetidae</taxon>
        <taxon>Pleosporales</taxon>
        <taxon>Pleosporineae</taxon>
        <taxon>Phaeosphaeriaceae</taxon>
        <taxon>Ophiobolus</taxon>
    </lineage>
</organism>
<evidence type="ECO:0000313" key="2">
    <source>
        <dbReference type="Proteomes" id="UP000799424"/>
    </source>
</evidence>
<name>A0A6A6ZS65_9PLEO</name>
<accession>A0A6A6ZS65</accession>
<gene>
    <name evidence="1" type="ORF">CC86DRAFT_65711</name>
</gene>